<comment type="similarity">
    <text evidence="1">Belongs to the ATP-dependent AMP-binding enzyme family.</text>
</comment>
<name>M0LUZ3_9EURY</name>
<gene>
    <name evidence="6" type="ORF">C447_12957</name>
</gene>
<dbReference type="Gene3D" id="3.40.50.12780">
    <property type="entry name" value="N-terminal domain of ligase-like"/>
    <property type="match status" value="1"/>
</dbReference>
<accession>M0LUZ3</accession>
<evidence type="ECO:0000259" key="5">
    <source>
        <dbReference type="Pfam" id="PF13193"/>
    </source>
</evidence>
<dbReference type="Proteomes" id="UP000011566">
    <property type="component" value="Unassembled WGS sequence"/>
</dbReference>
<feature type="domain" description="AMP-dependent synthetase/ligase" evidence="4">
    <location>
        <begin position="7"/>
        <end position="374"/>
    </location>
</feature>
<reference evidence="6 7" key="1">
    <citation type="journal article" date="2014" name="PLoS Genet.">
        <title>Phylogenetically driven sequencing of extremely halophilic archaea reveals strategies for static and dynamic osmo-response.</title>
        <authorList>
            <person name="Becker E.A."/>
            <person name="Seitzer P.M."/>
            <person name="Tritt A."/>
            <person name="Larsen D."/>
            <person name="Krusor M."/>
            <person name="Yao A.I."/>
            <person name="Wu D."/>
            <person name="Madern D."/>
            <person name="Eisen J.A."/>
            <person name="Darling A.E."/>
            <person name="Facciotti M.T."/>
        </authorList>
    </citation>
    <scope>NUCLEOTIDE SEQUENCE [LARGE SCALE GENOMIC DNA]</scope>
    <source>
        <strain evidence="6 7">100A6</strain>
    </source>
</reference>
<evidence type="ECO:0000256" key="2">
    <source>
        <dbReference type="ARBA" id="ARBA00022598"/>
    </source>
</evidence>
<dbReference type="Pfam" id="PF00501">
    <property type="entry name" value="AMP-binding"/>
    <property type="match status" value="1"/>
</dbReference>
<dbReference type="InterPro" id="IPR045851">
    <property type="entry name" value="AMP-bd_C_sf"/>
</dbReference>
<dbReference type="PATRIC" id="fig|1132509.6.peg.3000"/>
<evidence type="ECO:0000259" key="4">
    <source>
        <dbReference type="Pfam" id="PF00501"/>
    </source>
</evidence>
<dbReference type="PANTHER" id="PTHR43201:SF5">
    <property type="entry name" value="MEDIUM-CHAIN ACYL-COA LIGASE ACSF2, MITOCHONDRIAL"/>
    <property type="match status" value="1"/>
</dbReference>
<evidence type="ECO:0000256" key="1">
    <source>
        <dbReference type="ARBA" id="ARBA00006432"/>
    </source>
</evidence>
<keyword evidence="7" id="KW-1185">Reference proteome</keyword>
<proteinExistence type="inferred from homology"/>
<dbReference type="InterPro" id="IPR000873">
    <property type="entry name" value="AMP-dep_synth/lig_dom"/>
</dbReference>
<feature type="domain" description="AMP-binding enzyme C-terminal" evidence="5">
    <location>
        <begin position="425"/>
        <end position="503"/>
    </location>
</feature>
<dbReference type="GO" id="GO:0031956">
    <property type="term" value="F:medium-chain fatty acid-CoA ligase activity"/>
    <property type="evidence" value="ECO:0007669"/>
    <property type="project" value="TreeGrafter"/>
</dbReference>
<feature type="compositionally biased region" description="Polar residues" evidence="3">
    <location>
        <begin position="492"/>
        <end position="502"/>
    </location>
</feature>
<dbReference type="OrthoDB" id="193284at2157"/>
<dbReference type="GO" id="GO:0006631">
    <property type="term" value="P:fatty acid metabolic process"/>
    <property type="evidence" value="ECO:0007669"/>
    <property type="project" value="TreeGrafter"/>
</dbReference>
<dbReference type="eggNOG" id="arCOG00856">
    <property type="taxonomic scope" value="Archaea"/>
</dbReference>
<sequence>MEFRDAFERTVRCYKSETAIIASEGERVSYGEIDRGSNELANTLYERLGNAACAVLSRNRPEVIEAMIAGHKRGAATAQLPFRGEASELVRMCEAANVGGLIFDDDTVETAQRMLELGEFEVAFHIGDSKVAASIVEPYEEALEEPSSDLDSSLPVGSQCSVFYTSGTTSLPKAVPFNSEQLWYGAIQGTMEHGVDKTDIGVMATPWYHMVSSDAWIYPHLLAGATILLRSEFDPRATLESIAENDATGLLAVPTQLAAMNEVQENAEYDTDSLSYIRTGGSVVSESLVERTSALLSEGIYNTYGMTEAGPNLGFAHPSEQLERPGTIGKESYTYELRVVEPAPVRENPDPEATVDAGERGEVIARGPGKAKGYIDNPKAEKRSFFDDWLRTRDVARVDEDGYLFIVDRVDNMFQSGGENIYPVEVEHTLVEHDAVVEAFVYGTDDEHWGNVVSAVVITDGDVSREELDEFCRSNTGLADYKRPREYDIRPNTESIPRTNTGKIKRDEILSREEE</sequence>
<evidence type="ECO:0000256" key="3">
    <source>
        <dbReference type="SAM" id="MobiDB-lite"/>
    </source>
</evidence>
<organism evidence="6 7">
    <name type="scientific">Halococcus hamelinensis 100A6</name>
    <dbReference type="NCBI Taxonomy" id="1132509"/>
    <lineage>
        <taxon>Archaea</taxon>
        <taxon>Methanobacteriati</taxon>
        <taxon>Methanobacteriota</taxon>
        <taxon>Stenosarchaea group</taxon>
        <taxon>Halobacteria</taxon>
        <taxon>Halobacteriales</taxon>
        <taxon>Halococcaceae</taxon>
        <taxon>Halococcus</taxon>
    </lineage>
</organism>
<comment type="caution">
    <text evidence="6">The sequence shown here is derived from an EMBL/GenBank/DDBJ whole genome shotgun (WGS) entry which is preliminary data.</text>
</comment>
<dbReference type="PANTHER" id="PTHR43201">
    <property type="entry name" value="ACYL-COA SYNTHETASE"/>
    <property type="match status" value="1"/>
</dbReference>
<keyword evidence="2 6" id="KW-0436">Ligase</keyword>
<dbReference type="AlphaFoldDB" id="M0LUZ3"/>
<dbReference type="Pfam" id="PF13193">
    <property type="entry name" value="AMP-binding_C"/>
    <property type="match status" value="1"/>
</dbReference>
<feature type="region of interest" description="Disordered" evidence="3">
    <location>
        <begin position="485"/>
        <end position="515"/>
    </location>
</feature>
<dbReference type="RefSeq" id="WP_007694509.1">
    <property type="nucleotide sequence ID" value="NZ_AJRK01000135.1"/>
</dbReference>
<dbReference type="InterPro" id="IPR025110">
    <property type="entry name" value="AMP-bd_C"/>
</dbReference>
<evidence type="ECO:0000313" key="7">
    <source>
        <dbReference type="Proteomes" id="UP000011566"/>
    </source>
</evidence>
<dbReference type="Gene3D" id="3.30.300.30">
    <property type="match status" value="1"/>
</dbReference>
<dbReference type="InterPro" id="IPR042099">
    <property type="entry name" value="ANL_N_sf"/>
</dbReference>
<feature type="compositionally biased region" description="Basic and acidic residues" evidence="3">
    <location>
        <begin position="504"/>
        <end position="515"/>
    </location>
</feature>
<dbReference type="SUPFAM" id="SSF56801">
    <property type="entry name" value="Acetyl-CoA synthetase-like"/>
    <property type="match status" value="1"/>
</dbReference>
<dbReference type="EMBL" id="AOMB01000035">
    <property type="protein sequence ID" value="EMA37281.1"/>
    <property type="molecule type" value="Genomic_DNA"/>
</dbReference>
<evidence type="ECO:0000313" key="6">
    <source>
        <dbReference type="EMBL" id="EMA37281.1"/>
    </source>
</evidence>
<protein>
    <submittedName>
        <fullName evidence="6">O-succinylbenzoate--CoA ligase</fullName>
    </submittedName>
</protein>